<gene>
    <name evidence="2" type="ORF">CEXT_270501</name>
</gene>
<keyword evidence="3" id="KW-1185">Reference proteome</keyword>
<dbReference type="EMBL" id="BPLR01018085">
    <property type="protein sequence ID" value="GIY96774.1"/>
    <property type="molecule type" value="Genomic_DNA"/>
</dbReference>
<name>A0AAV4XPY0_CAEEX</name>
<dbReference type="AlphaFoldDB" id="A0AAV4XPY0"/>
<evidence type="ECO:0000313" key="2">
    <source>
        <dbReference type="EMBL" id="GIY96774.1"/>
    </source>
</evidence>
<evidence type="ECO:0000313" key="3">
    <source>
        <dbReference type="Proteomes" id="UP001054945"/>
    </source>
</evidence>
<feature type="compositionally biased region" description="Basic and acidic residues" evidence="1">
    <location>
        <begin position="26"/>
        <end position="41"/>
    </location>
</feature>
<proteinExistence type="predicted"/>
<reference evidence="2 3" key="1">
    <citation type="submission" date="2021-06" db="EMBL/GenBank/DDBJ databases">
        <title>Caerostris extrusa draft genome.</title>
        <authorList>
            <person name="Kono N."/>
            <person name="Arakawa K."/>
        </authorList>
    </citation>
    <scope>NUCLEOTIDE SEQUENCE [LARGE SCALE GENOMIC DNA]</scope>
</reference>
<organism evidence="2 3">
    <name type="scientific">Caerostris extrusa</name>
    <name type="common">Bark spider</name>
    <name type="synonym">Caerostris bankana</name>
    <dbReference type="NCBI Taxonomy" id="172846"/>
    <lineage>
        <taxon>Eukaryota</taxon>
        <taxon>Metazoa</taxon>
        <taxon>Ecdysozoa</taxon>
        <taxon>Arthropoda</taxon>
        <taxon>Chelicerata</taxon>
        <taxon>Arachnida</taxon>
        <taxon>Araneae</taxon>
        <taxon>Araneomorphae</taxon>
        <taxon>Entelegynae</taxon>
        <taxon>Araneoidea</taxon>
        <taxon>Araneidae</taxon>
        <taxon>Caerostris</taxon>
    </lineage>
</organism>
<feature type="region of interest" description="Disordered" evidence="1">
    <location>
        <begin position="24"/>
        <end position="132"/>
    </location>
</feature>
<feature type="compositionally biased region" description="Polar residues" evidence="1">
    <location>
        <begin position="43"/>
        <end position="53"/>
    </location>
</feature>
<evidence type="ECO:0000256" key="1">
    <source>
        <dbReference type="SAM" id="MobiDB-lite"/>
    </source>
</evidence>
<sequence length="132" mass="15137">MEFGIATFSQMTNSLVMVEIPLAHQEGAERQPGGREREKVRTSSHSQTTSKQCTPPPSPWRCAPLLPDSPRQKSTTQWRVRRASSGVHASLAPQMSVKIRKKRKYQDGERKPQDELEEIKLQDNKLEEEKQR</sequence>
<comment type="caution">
    <text evidence="2">The sequence shown here is derived from an EMBL/GenBank/DDBJ whole genome shotgun (WGS) entry which is preliminary data.</text>
</comment>
<feature type="compositionally biased region" description="Basic and acidic residues" evidence="1">
    <location>
        <begin position="105"/>
        <end position="132"/>
    </location>
</feature>
<dbReference type="Proteomes" id="UP001054945">
    <property type="component" value="Unassembled WGS sequence"/>
</dbReference>
<accession>A0AAV4XPY0</accession>
<protein>
    <submittedName>
        <fullName evidence="2">Uncharacterized protein</fullName>
    </submittedName>
</protein>